<evidence type="ECO:0000313" key="2">
    <source>
        <dbReference type="Proteomes" id="UP000184032"/>
    </source>
</evidence>
<keyword evidence="2" id="KW-1185">Reference proteome</keyword>
<dbReference type="RefSeq" id="WP_073182872.1">
    <property type="nucleotide sequence ID" value="NZ_FQXI01000001.1"/>
</dbReference>
<dbReference type="AlphaFoldDB" id="A0A1M5P471"/>
<dbReference type="STRING" id="1120995.SAMN02745245_00175"/>
<dbReference type="InterPro" id="IPR025374">
    <property type="entry name" value="DUF4364"/>
</dbReference>
<dbReference type="Proteomes" id="UP000184032">
    <property type="component" value="Unassembled WGS sequence"/>
</dbReference>
<gene>
    <name evidence="1" type="ORF">SAMN02745245_00175</name>
</gene>
<reference evidence="1 2" key="1">
    <citation type="submission" date="2016-11" db="EMBL/GenBank/DDBJ databases">
        <authorList>
            <person name="Jaros S."/>
            <person name="Januszkiewicz K."/>
            <person name="Wedrychowicz H."/>
        </authorList>
    </citation>
    <scope>NUCLEOTIDE SEQUENCE [LARGE SCALE GENOMIC DNA]</scope>
    <source>
        <strain evidence="1 2">DSM 21120</strain>
    </source>
</reference>
<organism evidence="1 2">
    <name type="scientific">Anaerosphaera aminiphila DSM 21120</name>
    <dbReference type="NCBI Taxonomy" id="1120995"/>
    <lineage>
        <taxon>Bacteria</taxon>
        <taxon>Bacillati</taxon>
        <taxon>Bacillota</taxon>
        <taxon>Tissierellia</taxon>
        <taxon>Tissierellales</taxon>
        <taxon>Peptoniphilaceae</taxon>
        <taxon>Anaerosphaera</taxon>
    </lineage>
</organism>
<dbReference type="EMBL" id="FQXI01000001">
    <property type="protein sequence ID" value="SHG96616.1"/>
    <property type="molecule type" value="Genomic_DNA"/>
</dbReference>
<protein>
    <recommendedName>
        <fullName evidence="3">DUF4364 domain-containing protein</fullName>
    </recommendedName>
</protein>
<proteinExistence type="predicted"/>
<accession>A0A1M5P471</accession>
<evidence type="ECO:0000313" key="1">
    <source>
        <dbReference type="EMBL" id="SHG96616.1"/>
    </source>
</evidence>
<sequence length="171" mass="20353">MDLNKLELAQSKLLLLYIVKGADNLFNDEKLTKFVLELDLLNFFYFKQYTEELIESNFLCLDSNDNYHITTDGLNTLDMFLDKLPKDILEHINTNLNECKRDIISKKSIVSEYYRDDFNRFYVNLAIKEALVDIFNLHLEVPTEDYAQMITKSFEEEPDEFYFKIIKIFDV</sequence>
<evidence type="ECO:0008006" key="3">
    <source>
        <dbReference type="Google" id="ProtNLM"/>
    </source>
</evidence>
<dbReference type="OrthoDB" id="9783597at2"/>
<name>A0A1M5P471_9FIRM</name>
<dbReference type="Pfam" id="PF14277">
    <property type="entry name" value="DUF4364"/>
    <property type="match status" value="1"/>
</dbReference>